<gene>
    <name evidence="2" type="ORF">A9P98_17555</name>
</gene>
<comment type="caution">
    <text evidence="2">The sequence shown here is derived from an EMBL/GenBank/DDBJ whole genome shotgun (WGS) entry which is preliminary data.</text>
</comment>
<dbReference type="AlphaFoldDB" id="A0A853M7X0"/>
<reference evidence="2 3" key="1">
    <citation type="submission" date="2016-05" db="EMBL/GenBank/DDBJ databases">
        <title>First complete genome of the cyanobacterium Cylindrospermopsis raciborskii CS505, containing a circular chromosome and a single extrachromosomal element.</title>
        <authorList>
            <person name="Fuentes J."/>
            <person name="Tamames J."/>
            <person name="Allen E."/>
            <person name="Plominski A."/>
            <person name="Vasquez M."/>
        </authorList>
    </citation>
    <scope>NUCLEOTIDE SEQUENCE [LARGE SCALE GENOMIC DNA]</scope>
    <source>
        <strain evidence="2 3">CS505</strain>
    </source>
</reference>
<evidence type="ECO:0000313" key="2">
    <source>
        <dbReference type="EMBL" id="OBU74779.1"/>
    </source>
</evidence>
<name>A0A853M7X0_9CYAN</name>
<dbReference type="RefSeq" id="WP_006277069.1">
    <property type="nucleotide sequence ID" value="NZ_ACYA01000031.1"/>
</dbReference>
<feature type="transmembrane region" description="Helical" evidence="1">
    <location>
        <begin position="92"/>
        <end position="110"/>
    </location>
</feature>
<dbReference type="EMBL" id="LYXA01000003">
    <property type="protein sequence ID" value="OBU74779.1"/>
    <property type="molecule type" value="Genomic_DNA"/>
</dbReference>
<keyword evidence="1" id="KW-0472">Membrane</keyword>
<evidence type="ECO:0000313" key="3">
    <source>
        <dbReference type="Proteomes" id="UP000093903"/>
    </source>
</evidence>
<organism evidence="2 3">
    <name type="scientific">Cylindrospermopsis raciborskii CS-505</name>
    <dbReference type="NCBI Taxonomy" id="533240"/>
    <lineage>
        <taxon>Bacteria</taxon>
        <taxon>Bacillati</taxon>
        <taxon>Cyanobacteriota</taxon>
        <taxon>Cyanophyceae</taxon>
        <taxon>Nostocales</taxon>
        <taxon>Aphanizomenonaceae</taxon>
        <taxon>Cylindrospermopsis</taxon>
    </lineage>
</organism>
<evidence type="ECO:0008006" key="4">
    <source>
        <dbReference type="Google" id="ProtNLM"/>
    </source>
</evidence>
<sequence>MLAVSHVLVSGLATSIILNTSDPLVISVGALAGLFPDIDTPKSIVGRLFPFISNFLTEKMRHRSCTHSFLASVSLAFIVYPLSHFLNIGSQIPSAIVCGYVFGWLADMFTKNGVEVFWPSKIRYVCPTNRKFRLTTGSNAEYVVLFLLVLIAFAIFSINYQGGFFQQLNQIISSPSGAVRLYMQYSKENKILLNIEGTDTTSRNLINREFTLIQPIKNDDLIVLDESENKLYLASERLFGNIVISRITAKVGPPVKTQVKDLYLEDESINDVSLNLNPNSSVKSFLSGDFSVDEFDTSILGRDSGYFNPIEATNSRIKLTAAPFNLVINQIGDEFLTGSLKVFSISEK</sequence>
<dbReference type="PANTHER" id="PTHR35531:SF1">
    <property type="entry name" value="INNER MEMBRANE PROTEIN YBCI-RELATED"/>
    <property type="match status" value="1"/>
</dbReference>
<protein>
    <recommendedName>
        <fullName evidence="4">Membrane-bound metal-dependent hydrolase</fullName>
    </recommendedName>
</protein>
<feature type="transmembrane region" description="Helical" evidence="1">
    <location>
        <begin position="140"/>
        <end position="160"/>
    </location>
</feature>
<dbReference type="InterPro" id="IPR007404">
    <property type="entry name" value="YdjM-like"/>
</dbReference>
<evidence type="ECO:0000256" key="1">
    <source>
        <dbReference type="SAM" id="Phobius"/>
    </source>
</evidence>
<dbReference type="Pfam" id="PF04307">
    <property type="entry name" value="YdjM"/>
    <property type="match status" value="1"/>
</dbReference>
<keyword evidence="1" id="KW-0812">Transmembrane</keyword>
<dbReference type="Proteomes" id="UP000093903">
    <property type="component" value="Unassembled WGS sequence"/>
</dbReference>
<keyword evidence="1" id="KW-1133">Transmembrane helix</keyword>
<proteinExistence type="predicted"/>
<dbReference type="PANTHER" id="PTHR35531">
    <property type="entry name" value="INNER MEMBRANE PROTEIN YBCI-RELATED"/>
    <property type="match status" value="1"/>
</dbReference>
<accession>A0A853M7X0</accession>